<feature type="compositionally biased region" description="Basic and acidic residues" evidence="1">
    <location>
        <begin position="1"/>
        <end position="11"/>
    </location>
</feature>
<proteinExistence type="predicted"/>
<feature type="region of interest" description="Disordered" evidence="1">
    <location>
        <begin position="1"/>
        <end position="45"/>
    </location>
</feature>
<reference evidence="2" key="1">
    <citation type="submission" date="2020-02" db="EMBL/GenBank/DDBJ databases">
        <authorList>
            <person name="Meier V. D."/>
        </authorList>
    </citation>
    <scope>NUCLEOTIDE SEQUENCE</scope>
    <source>
        <strain evidence="2">AVDCRST_MAG73</strain>
    </source>
</reference>
<feature type="non-terminal residue" evidence="2">
    <location>
        <position position="1"/>
    </location>
</feature>
<organism evidence="2">
    <name type="scientific">uncultured Thermomicrobiales bacterium</name>
    <dbReference type="NCBI Taxonomy" id="1645740"/>
    <lineage>
        <taxon>Bacteria</taxon>
        <taxon>Pseudomonadati</taxon>
        <taxon>Thermomicrobiota</taxon>
        <taxon>Thermomicrobia</taxon>
        <taxon>Thermomicrobiales</taxon>
        <taxon>environmental samples</taxon>
    </lineage>
</organism>
<protein>
    <submittedName>
        <fullName evidence="2">Uncharacterized protein</fullName>
    </submittedName>
</protein>
<accession>A0A6J4U5M9</accession>
<evidence type="ECO:0000256" key="1">
    <source>
        <dbReference type="SAM" id="MobiDB-lite"/>
    </source>
</evidence>
<dbReference type="EMBL" id="CADCWE010000117">
    <property type="protein sequence ID" value="CAA9540614.1"/>
    <property type="molecule type" value="Genomic_DNA"/>
</dbReference>
<evidence type="ECO:0000313" key="2">
    <source>
        <dbReference type="EMBL" id="CAA9540614.1"/>
    </source>
</evidence>
<gene>
    <name evidence="2" type="ORF">AVDCRST_MAG73-1892</name>
</gene>
<dbReference type="AlphaFoldDB" id="A0A6J4U5M9"/>
<sequence>AGGDLLPDHPARYGANDGPDEPADHDLCRRRRGRHHPADRVRIDL</sequence>
<feature type="non-terminal residue" evidence="2">
    <location>
        <position position="45"/>
    </location>
</feature>
<name>A0A6J4U5M9_9BACT</name>
<feature type="compositionally biased region" description="Basic and acidic residues" evidence="1">
    <location>
        <begin position="36"/>
        <end position="45"/>
    </location>
</feature>